<feature type="transmembrane region" description="Helical" evidence="1">
    <location>
        <begin position="6"/>
        <end position="21"/>
    </location>
</feature>
<feature type="transmembrane region" description="Helical" evidence="1">
    <location>
        <begin position="397"/>
        <end position="420"/>
    </location>
</feature>
<feature type="transmembrane region" description="Helical" evidence="1">
    <location>
        <begin position="186"/>
        <end position="208"/>
    </location>
</feature>
<reference evidence="2 3" key="1">
    <citation type="submission" date="2016-07" db="EMBL/GenBank/DDBJ databases">
        <title>Characterization of isolates of Eisenbergiella tayi derived from blood cultures, using whole genome sequencing.</title>
        <authorList>
            <person name="Burdz T."/>
            <person name="Wiebe D."/>
            <person name="Huynh C."/>
            <person name="Bernard K."/>
        </authorList>
    </citation>
    <scope>NUCLEOTIDE SEQUENCE [LARGE SCALE GENOMIC DNA]</scope>
    <source>
        <strain evidence="2 3">NML 110608</strain>
    </source>
</reference>
<evidence type="ECO:0000256" key="1">
    <source>
        <dbReference type="SAM" id="Phobius"/>
    </source>
</evidence>
<dbReference type="CDD" id="cd02795">
    <property type="entry name" value="CBM6-CBM35-CBM36_like"/>
    <property type="match status" value="1"/>
</dbReference>
<keyword evidence="1" id="KW-0472">Membrane</keyword>
<feature type="transmembrane region" description="Helical" evidence="1">
    <location>
        <begin position="366"/>
        <end position="385"/>
    </location>
</feature>
<dbReference type="Proteomes" id="UP000094067">
    <property type="component" value="Unassembled WGS sequence"/>
</dbReference>
<keyword evidence="1" id="KW-0812">Transmembrane</keyword>
<dbReference type="EMBL" id="MCGH01000003">
    <property type="protein sequence ID" value="ODM03902.1"/>
    <property type="molecule type" value="Genomic_DNA"/>
</dbReference>
<feature type="transmembrane region" description="Helical" evidence="1">
    <location>
        <begin position="129"/>
        <end position="150"/>
    </location>
</feature>
<feature type="transmembrane region" description="Helical" evidence="1">
    <location>
        <begin position="298"/>
        <end position="316"/>
    </location>
</feature>
<protein>
    <recommendedName>
        <fullName evidence="4">Membrane protein 6-pyruvoyl-tetrahydropterin synthase-related domain-containing protein</fullName>
    </recommendedName>
</protein>
<feature type="transmembrane region" description="Helical" evidence="1">
    <location>
        <begin position="488"/>
        <end position="508"/>
    </location>
</feature>
<evidence type="ECO:0000313" key="2">
    <source>
        <dbReference type="EMBL" id="ODM03902.1"/>
    </source>
</evidence>
<feature type="transmembrane region" description="Helical" evidence="1">
    <location>
        <begin position="528"/>
        <end position="548"/>
    </location>
</feature>
<proteinExistence type="predicted"/>
<dbReference type="SUPFAM" id="SSF49785">
    <property type="entry name" value="Galactose-binding domain-like"/>
    <property type="match status" value="1"/>
</dbReference>
<dbReference type="Gene3D" id="2.60.120.260">
    <property type="entry name" value="Galactose-binding domain-like"/>
    <property type="match status" value="1"/>
</dbReference>
<evidence type="ECO:0008006" key="4">
    <source>
        <dbReference type="Google" id="ProtNLM"/>
    </source>
</evidence>
<accession>A0A1E3A553</accession>
<dbReference type="RefSeq" id="WP_069154205.1">
    <property type="nucleotide sequence ID" value="NZ_MCGH01000003.1"/>
</dbReference>
<comment type="caution">
    <text evidence="2">The sequence shown here is derived from an EMBL/GenBank/DDBJ whole genome shotgun (WGS) entry which is preliminary data.</text>
</comment>
<feature type="transmembrane region" description="Helical" evidence="1">
    <location>
        <begin position="560"/>
        <end position="578"/>
    </location>
</feature>
<organism evidence="2 3">
    <name type="scientific">Eisenbergiella tayi</name>
    <dbReference type="NCBI Taxonomy" id="1432052"/>
    <lineage>
        <taxon>Bacteria</taxon>
        <taxon>Bacillati</taxon>
        <taxon>Bacillota</taxon>
        <taxon>Clostridia</taxon>
        <taxon>Lachnospirales</taxon>
        <taxon>Lachnospiraceae</taxon>
        <taxon>Eisenbergiella</taxon>
    </lineage>
</organism>
<dbReference type="InterPro" id="IPR008979">
    <property type="entry name" value="Galactose-bd-like_sf"/>
</dbReference>
<feature type="transmembrane region" description="Helical" evidence="1">
    <location>
        <begin position="156"/>
        <end position="174"/>
    </location>
</feature>
<sequence length="748" mass="84560">MKKKVLYVAAVLAALIFIWLGKEDSKPLVLKGTDLNQTAGISDYTGLIAIDESAAYYGMFAYTDDYVLNKGTYTIRPEYSNTSSDNIIEVWDNGTKVAQWSLESTDGVKTTRDYTFTLDKDSQQLHIRIYYQGVGSLILNTMSLIPQGAFYRDAPYLMVLVILLAVSGIFLATYEKKHPSSRERKVTFLILAGLCLYSSMPLFIQAFAQADDVCYHLLRIEGLKDGMLDGQFPVVIFPEALAGNGYLNSMYPYLFLYIPAFLRLLGVSLVLSYKTLIFLANIATVAVIYKVLKSMTPSRYACILGTALYILLPYRFTNIYARGALGETLALTFLPLIIGGFYHVLMADKKKWPWLVIGFTGVIESHVLSTATMAVIFSLCCLLFIRDLLQDKRWLEMVKAAALTVLLNLWFLVPFLYFFLKENLYQKALDWSGFSEYSINASFLADTFHTNDYRFLSLGLPVLGCAGICVLKLVCERSEEKNGKRDKFLTYLFGGACVLTFLVTGYFGSKTLKELIPAIEPVLRTIQFPWRLLAPAGILFIFAGVIWLSESEVLKPYRNLVFAFLVGVNLLTCLNQPYNQNNFAYKDYDDTTTVGHQDKIIGIPKSDATVIYPYEWRIDALMDDKLTSDLQLSDAEKVTVENYEKKGTHGTLTYRTSGEGQYVDFPLQKYLGYAAEDENGEKLEISYGNNYRIRVMLTGDGESHTVSVRYRQPVIFRLSQAVSLLTLLFCIALAVRKKERLARRFRHV</sequence>
<keyword evidence="1" id="KW-1133">Transmembrane helix</keyword>
<name>A0A1E3A553_9FIRM</name>
<dbReference type="PATRIC" id="fig|1432052.4.peg.5220"/>
<feature type="transmembrane region" description="Helical" evidence="1">
    <location>
        <begin position="455"/>
        <end position="476"/>
    </location>
</feature>
<evidence type="ECO:0000313" key="3">
    <source>
        <dbReference type="Proteomes" id="UP000094067"/>
    </source>
</evidence>
<gene>
    <name evidence="2" type="ORF">BEI61_04705</name>
</gene>
<feature type="transmembrane region" description="Helical" evidence="1">
    <location>
        <begin position="714"/>
        <end position="735"/>
    </location>
</feature>
<feature type="transmembrane region" description="Helical" evidence="1">
    <location>
        <begin position="328"/>
        <end position="346"/>
    </location>
</feature>
<dbReference type="AlphaFoldDB" id="A0A1E3A553"/>